<evidence type="ECO:0008006" key="6">
    <source>
        <dbReference type="Google" id="ProtNLM"/>
    </source>
</evidence>
<sequence length="190" mass="21847">MLCGYAKNEWFCDVVDMFEAMSEKNVVYYNVMFTFYLGIGDFISAQKVFDKMVKRNITSWNVLVNGYAKMGRMRKACELFDEILVRNEVSYMIMILDCVVLGIRRLESVWDDEEQFDDVVIPIVEELVFVTLHLSRLLMISSLLPPNLDASIASNFSILSGSIHSIREHRQPALYKQHGTDTVGTNLKNL</sequence>
<dbReference type="PANTHER" id="PTHR47926:SF533">
    <property type="entry name" value="DYW DOMAIN-CONTAINING PROTEIN"/>
    <property type="match status" value="1"/>
</dbReference>
<dbReference type="InterPro" id="IPR002885">
    <property type="entry name" value="PPR_rpt"/>
</dbReference>
<dbReference type="OrthoDB" id="1248612at2759"/>
<organism evidence="4 5">
    <name type="scientific">Capsicum baccatum</name>
    <name type="common">Peruvian pepper</name>
    <dbReference type="NCBI Taxonomy" id="33114"/>
    <lineage>
        <taxon>Eukaryota</taxon>
        <taxon>Viridiplantae</taxon>
        <taxon>Streptophyta</taxon>
        <taxon>Embryophyta</taxon>
        <taxon>Tracheophyta</taxon>
        <taxon>Spermatophyta</taxon>
        <taxon>Magnoliopsida</taxon>
        <taxon>eudicotyledons</taxon>
        <taxon>Gunneridae</taxon>
        <taxon>Pentapetalae</taxon>
        <taxon>asterids</taxon>
        <taxon>lamiids</taxon>
        <taxon>Solanales</taxon>
        <taxon>Solanaceae</taxon>
        <taxon>Solanoideae</taxon>
        <taxon>Capsiceae</taxon>
        <taxon>Capsicum</taxon>
    </lineage>
</organism>
<evidence type="ECO:0000256" key="2">
    <source>
        <dbReference type="PROSITE-ProRule" id="PRU00708"/>
    </source>
</evidence>
<protein>
    <recommendedName>
        <fullName evidence="6">Pentatricopeptide repeat-containing protein</fullName>
    </recommendedName>
</protein>
<gene>
    <name evidence="4" type="ORF">CQW23_28246</name>
</gene>
<name>A0A2G2VG37_CAPBA</name>
<dbReference type="GO" id="GO:0009451">
    <property type="term" value="P:RNA modification"/>
    <property type="evidence" value="ECO:0007669"/>
    <property type="project" value="InterPro"/>
</dbReference>
<feature type="transmembrane region" description="Helical" evidence="3">
    <location>
        <begin position="26"/>
        <end position="45"/>
    </location>
</feature>
<keyword evidence="3" id="KW-1133">Transmembrane helix</keyword>
<dbReference type="Proteomes" id="UP000224567">
    <property type="component" value="Unassembled WGS sequence"/>
</dbReference>
<evidence type="ECO:0000256" key="3">
    <source>
        <dbReference type="SAM" id="Phobius"/>
    </source>
</evidence>
<proteinExistence type="predicted"/>
<dbReference type="PANTHER" id="PTHR47926">
    <property type="entry name" value="PENTATRICOPEPTIDE REPEAT-CONTAINING PROTEIN"/>
    <property type="match status" value="1"/>
</dbReference>
<dbReference type="InterPro" id="IPR011990">
    <property type="entry name" value="TPR-like_helical_dom_sf"/>
</dbReference>
<keyword evidence="5" id="KW-1185">Reference proteome</keyword>
<dbReference type="NCBIfam" id="TIGR00756">
    <property type="entry name" value="PPR"/>
    <property type="match status" value="1"/>
</dbReference>
<dbReference type="PROSITE" id="PS51375">
    <property type="entry name" value="PPR"/>
    <property type="match status" value="1"/>
</dbReference>
<dbReference type="Pfam" id="PF01535">
    <property type="entry name" value="PPR"/>
    <property type="match status" value="2"/>
</dbReference>
<keyword evidence="3" id="KW-0812">Transmembrane</keyword>
<evidence type="ECO:0000313" key="5">
    <source>
        <dbReference type="Proteomes" id="UP000224567"/>
    </source>
</evidence>
<evidence type="ECO:0000256" key="1">
    <source>
        <dbReference type="ARBA" id="ARBA00022737"/>
    </source>
</evidence>
<dbReference type="GO" id="GO:0003723">
    <property type="term" value="F:RNA binding"/>
    <property type="evidence" value="ECO:0007669"/>
    <property type="project" value="InterPro"/>
</dbReference>
<dbReference type="EMBL" id="MLFT02000012">
    <property type="protein sequence ID" value="PHT31909.1"/>
    <property type="molecule type" value="Genomic_DNA"/>
</dbReference>
<accession>A0A2G2VG37</accession>
<keyword evidence="1" id="KW-0677">Repeat</keyword>
<dbReference type="Gene3D" id="1.25.40.10">
    <property type="entry name" value="Tetratricopeptide repeat domain"/>
    <property type="match status" value="1"/>
</dbReference>
<keyword evidence="3" id="KW-0472">Membrane</keyword>
<reference evidence="4 5" key="1">
    <citation type="journal article" date="2017" name="Genome Biol.">
        <title>New reference genome sequences of hot pepper reveal the massive evolution of plant disease-resistance genes by retroduplication.</title>
        <authorList>
            <person name="Kim S."/>
            <person name="Park J."/>
            <person name="Yeom S.I."/>
            <person name="Kim Y.M."/>
            <person name="Seo E."/>
            <person name="Kim K.T."/>
            <person name="Kim M.S."/>
            <person name="Lee J.M."/>
            <person name="Cheong K."/>
            <person name="Shin H.S."/>
            <person name="Kim S.B."/>
            <person name="Han K."/>
            <person name="Lee J."/>
            <person name="Park M."/>
            <person name="Lee H.A."/>
            <person name="Lee H.Y."/>
            <person name="Lee Y."/>
            <person name="Oh S."/>
            <person name="Lee J.H."/>
            <person name="Choi E."/>
            <person name="Choi E."/>
            <person name="Lee S.E."/>
            <person name="Jeon J."/>
            <person name="Kim H."/>
            <person name="Choi G."/>
            <person name="Song H."/>
            <person name="Lee J."/>
            <person name="Lee S.C."/>
            <person name="Kwon J.K."/>
            <person name="Lee H.Y."/>
            <person name="Koo N."/>
            <person name="Hong Y."/>
            <person name="Kim R.W."/>
            <person name="Kang W.H."/>
            <person name="Huh J.H."/>
            <person name="Kang B.C."/>
            <person name="Yang T.J."/>
            <person name="Lee Y.H."/>
            <person name="Bennetzen J.L."/>
            <person name="Choi D."/>
        </authorList>
    </citation>
    <scope>NUCLEOTIDE SEQUENCE [LARGE SCALE GENOMIC DNA]</scope>
    <source>
        <strain evidence="5">cv. PBC81</strain>
    </source>
</reference>
<feature type="repeat" description="PPR" evidence="2">
    <location>
        <begin position="56"/>
        <end position="90"/>
    </location>
</feature>
<dbReference type="InterPro" id="IPR046960">
    <property type="entry name" value="PPR_At4g14850-like_plant"/>
</dbReference>
<reference evidence="5" key="2">
    <citation type="journal article" date="2017" name="J. Anim. Genet.">
        <title>Multiple reference genome sequences of hot pepper reveal the massive evolution of plant disease resistance genes by retroduplication.</title>
        <authorList>
            <person name="Kim S."/>
            <person name="Park J."/>
            <person name="Yeom S.-I."/>
            <person name="Kim Y.-M."/>
            <person name="Seo E."/>
            <person name="Kim K.-T."/>
            <person name="Kim M.-S."/>
            <person name="Lee J.M."/>
            <person name="Cheong K."/>
            <person name="Shin H.-S."/>
            <person name="Kim S.-B."/>
            <person name="Han K."/>
            <person name="Lee J."/>
            <person name="Park M."/>
            <person name="Lee H.-A."/>
            <person name="Lee H.-Y."/>
            <person name="Lee Y."/>
            <person name="Oh S."/>
            <person name="Lee J.H."/>
            <person name="Choi E."/>
            <person name="Choi E."/>
            <person name="Lee S.E."/>
            <person name="Jeon J."/>
            <person name="Kim H."/>
            <person name="Choi G."/>
            <person name="Song H."/>
            <person name="Lee J."/>
            <person name="Lee S.-C."/>
            <person name="Kwon J.-K."/>
            <person name="Lee H.-Y."/>
            <person name="Koo N."/>
            <person name="Hong Y."/>
            <person name="Kim R.W."/>
            <person name="Kang W.-H."/>
            <person name="Huh J.H."/>
            <person name="Kang B.-C."/>
            <person name="Yang T.-J."/>
            <person name="Lee Y.-H."/>
            <person name="Bennetzen J.L."/>
            <person name="Choi D."/>
        </authorList>
    </citation>
    <scope>NUCLEOTIDE SEQUENCE [LARGE SCALE GENOMIC DNA]</scope>
    <source>
        <strain evidence="5">cv. PBC81</strain>
    </source>
</reference>
<comment type="caution">
    <text evidence="4">The sequence shown here is derived from an EMBL/GenBank/DDBJ whole genome shotgun (WGS) entry which is preliminary data.</text>
</comment>
<dbReference type="AlphaFoldDB" id="A0A2G2VG37"/>
<evidence type="ECO:0000313" key="4">
    <source>
        <dbReference type="EMBL" id="PHT31909.1"/>
    </source>
</evidence>